<dbReference type="SUPFAM" id="SSF55770">
    <property type="entry name" value="Profilin (actin-binding protein)"/>
    <property type="match status" value="1"/>
</dbReference>
<dbReference type="OrthoDB" id="421374at2759"/>
<reference evidence="8 9" key="1">
    <citation type="submission" date="2015-12" db="EMBL/GenBank/DDBJ databases">
        <title>Dictyostelia acquired genes for synthesis and detection of signals that induce cell-type specialization by lateral gene transfer from prokaryotes.</title>
        <authorList>
            <person name="Gloeckner G."/>
            <person name="Schaap P."/>
        </authorList>
    </citation>
    <scope>NUCLEOTIDE SEQUENCE [LARGE SCALE GENOMIC DNA]</scope>
    <source>
        <strain evidence="8 9">TK</strain>
    </source>
</reference>
<dbReference type="InterPro" id="IPR048278">
    <property type="entry name" value="PFN"/>
</dbReference>
<evidence type="ECO:0000256" key="7">
    <source>
        <dbReference type="RuleBase" id="RU003909"/>
    </source>
</evidence>
<dbReference type="PANTHER" id="PTHR11604">
    <property type="entry name" value="PROFILIN"/>
    <property type="match status" value="1"/>
</dbReference>
<dbReference type="Gene3D" id="3.30.450.30">
    <property type="entry name" value="Dynein light chain 2a, cytoplasmic"/>
    <property type="match status" value="1"/>
</dbReference>
<evidence type="ECO:0000313" key="9">
    <source>
        <dbReference type="Proteomes" id="UP000076078"/>
    </source>
</evidence>
<dbReference type="Proteomes" id="UP000076078">
    <property type="component" value="Unassembled WGS sequence"/>
</dbReference>
<name>A0A151ZSA4_TIELA</name>
<gene>
    <name evidence="8" type="ORF">DLAC_04122</name>
</gene>
<comment type="similarity">
    <text evidence="2 7">Belongs to the profilin family.</text>
</comment>
<keyword evidence="4 7" id="KW-0009">Actin-binding</keyword>
<evidence type="ECO:0000256" key="1">
    <source>
        <dbReference type="ARBA" id="ARBA00004245"/>
    </source>
</evidence>
<evidence type="ECO:0000313" key="8">
    <source>
        <dbReference type="EMBL" id="KYQ96818.1"/>
    </source>
</evidence>
<dbReference type="Pfam" id="PF00235">
    <property type="entry name" value="Profilin"/>
    <property type="match status" value="1"/>
</dbReference>
<evidence type="ECO:0000256" key="6">
    <source>
        <dbReference type="ARBA" id="ARBA00025549"/>
    </source>
</evidence>
<proteinExistence type="inferred from homology"/>
<dbReference type="PANTHER" id="PTHR11604:SF0">
    <property type="entry name" value="PROFILIN"/>
    <property type="match status" value="1"/>
</dbReference>
<evidence type="ECO:0000256" key="3">
    <source>
        <dbReference type="ARBA" id="ARBA00022490"/>
    </source>
</evidence>
<dbReference type="InParanoid" id="A0A151ZSA4"/>
<dbReference type="STRING" id="361077.A0A151ZSA4"/>
<evidence type="ECO:0000256" key="2">
    <source>
        <dbReference type="ARBA" id="ARBA00010058"/>
    </source>
</evidence>
<evidence type="ECO:0000256" key="4">
    <source>
        <dbReference type="ARBA" id="ARBA00023203"/>
    </source>
</evidence>
<protein>
    <recommendedName>
        <fullName evidence="7">Profilin</fullName>
    </recommendedName>
</protein>
<accession>A0A151ZSA4</accession>
<keyword evidence="9" id="KW-1185">Reference proteome</keyword>
<keyword evidence="5" id="KW-0206">Cytoskeleton</keyword>
<comment type="subcellular location">
    <subcellularLocation>
        <location evidence="1">Cytoplasm</location>
        <location evidence="1">Cytoskeleton</location>
    </subcellularLocation>
</comment>
<dbReference type="InterPro" id="IPR005455">
    <property type="entry name" value="PFN_euk"/>
</dbReference>
<comment type="caution">
    <text evidence="8">The sequence shown here is derived from an EMBL/GenBank/DDBJ whole genome shotgun (WGS) entry which is preliminary data.</text>
</comment>
<dbReference type="AlphaFoldDB" id="A0A151ZSA4"/>
<dbReference type="GO" id="GO:0005856">
    <property type="term" value="C:cytoskeleton"/>
    <property type="evidence" value="ECO:0007669"/>
    <property type="project" value="UniProtKB-SubCell"/>
</dbReference>
<dbReference type="InterPro" id="IPR036140">
    <property type="entry name" value="PFN_sf"/>
</dbReference>
<comment type="function">
    <text evidence="6">Binds to actin and affects the structure of the cytoskeleton. At high concentrations, profilin prevents the polymerization of actin, whereas it enhances it at low concentrations. By binding to PIP2, it inhibits the formation of IP3 and DG.</text>
</comment>
<sequence length="99" mass="10690">MRWAYSRGFHLLPHEGKHIVDLFNSPNDVNGSGVILNGCKYIVIASTDRSIYAVNGLNGVVLVKTKSTVIVAQYEAPVKCELAANIAESLAVNLLSNGY</sequence>
<dbReference type="GO" id="GO:0003785">
    <property type="term" value="F:actin monomer binding"/>
    <property type="evidence" value="ECO:0007669"/>
    <property type="project" value="TreeGrafter"/>
</dbReference>
<dbReference type="EMBL" id="LODT01000021">
    <property type="protein sequence ID" value="KYQ96818.1"/>
    <property type="molecule type" value="Genomic_DNA"/>
</dbReference>
<dbReference type="SMART" id="SM00392">
    <property type="entry name" value="PROF"/>
    <property type="match status" value="1"/>
</dbReference>
<dbReference type="GO" id="GO:0005938">
    <property type="term" value="C:cell cortex"/>
    <property type="evidence" value="ECO:0007669"/>
    <property type="project" value="TreeGrafter"/>
</dbReference>
<evidence type="ECO:0000256" key="5">
    <source>
        <dbReference type="ARBA" id="ARBA00023212"/>
    </source>
</evidence>
<organism evidence="8 9">
    <name type="scientific">Tieghemostelium lacteum</name>
    <name type="common">Slime mold</name>
    <name type="synonym">Dictyostelium lacteum</name>
    <dbReference type="NCBI Taxonomy" id="361077"/>
    <lineage>
        <taxon>Eukaryota</taxon>
        <taxon>Amoebozoa</taxon>
        <taxon>Evosea</taxon>
        <taxon>Eumycetozoa</taxon>
        <taxon>Dictyostelia</taxon>
        <taxon>Dictyosteliales</taxon>
        <taxon>Raperosteliaceae</taxon>
        <taxon>Tieghemostelium</taxon>
    </lineage>
</organism>
<keyword evidence="3" id="KW-0963">Cytoplasm</keyword>